<keyword evidence="2" id="KW-1133">Transmembrane helix</keyword>
<protein>
    <submittedName>
        <fullName evidence="3">Uncharacterized protein</fullName>
    </submittedName>
</protein>
<evidence type="ECO:0000256" key="1">
    <source>
        <dbReference type="SAM" id="MobiDB-lite"/>
    </source>
</evidence>
<evidence type="ECO:0000313" key="4">
    <source>
        <dbReference type="Proteomes" id="UP000290289"/>
    </source>
</evidence>
<keyword evidence="2" id="KW-0812">Transmembrane</keyword>
<dbReference type="EMBL" id="RDQH01000335">
    <property type="protein sequence ID" value="RXH89815.1"/>
    <property type="molecule type" value="Genomic_DNA"/>
</dbReference>
<sequence length="240" mass="27363">MGLLGASPRNRRSWRRSENETREEKVLGLVEEVVKPRKRRSKKEKLDLVLSLPSPSTLSSKSQLEIALFSFFRSLVLVFSLFGFAVNDEYQGNLDRIGQLMTDLIMWRDLIKKHLILTNSIISSFSQDFPNRTFDFGCFICLQFNLSKVLVVSLSATIFFVSGGLHLYPMLILLFQLNSGEPSMTLKVMANKTLRQRLNSKLLALGSSVLSYGSRVWASYNILEAMYAWYAQLLISRLCC</sequence>
<evidence type="ECO:0000256" key="2">
    <source>
        <dbReference type="SAM" id="Phobius"/>
    </source>
</evidence>
<comment type="caution">
    <text evidence="3">The sequence shown here is derived from an EMBL/GenBank/DDBJ whole genome shotgun (WGS) entry which is preliminary data.</text>
</comment>
<keyword evidence="4" id="KW-1185">Reference proteome</keyword>
<gene>
    <name evidence="3" type="ORF">DVH24_032172</name>
</gene>
<dbReference type="AlphaFoldDB" id="A0A498J531"/>
<feature type="transmembrane region" description="Helical" evidence="2">
    <location>
        <begin position="66"/>
        <end position="86"/>
    </location>
</feature>
<keyword evidence="2" id="KW-0472">Membrane</keyword>
<proteinExistence type="predicted"/>
<reference evidence="3 4" key="1">
    <citation type="submission" date="2018-10" db="EMBL/GenBank/DDBJ databases">
        <title>A high-quality apple genome assembly.</title>
        <authorList>
            <person name="Hu J."/>
        </authorList>
    </citation>
    <scope>NUCLEOTIDE SEQUENCE [LARGE SCALE GENOMIC DNA]</scope>
    <source>
        <strain evidence="4">cv. HFTH1</strain>
        <tissue evidence="3">Young leaf</tissue>
    </source>
</reference>
<evidence type="ECO:0000313" key="3">
    <source>
        <dbReference type="EMBL" id="RXH89815.1"/>
    </source>
</evidence>
<organism evidence="3 4">
    <name type="scientific">Malus domestica</name>
    <name type="common">Apple</name>
    <name type="synonym">Pyrus malus</name>
    <dbReference type="NCBI Taxonomy" id="3750"/>
    <lineage>
        <taxon>Eukaryota</taxon>
        <taxon>Viridiplantae</taxon>
        <taxon>Streptophyta</taxon>
        <taxon>Embryophyta</taxon>
        <taxon>Tracheophyta</taxon>
        <taxon>Spermatophyta</taxon>
        <taxon>Magnoliopsida</taxon>
        <taxon>eudicotyledons</taxon>
        <taxon>Gunneridae</taxon>
        <taxon>Pentapetalae</taxon>
        <taxon>rosids</taxon>
        <taxon>fabids</taxon>
        <taxon>Rosales</taxon>
        <taxon>Rosaceae</taxon>
        <taxon>Amygdaloideae</taxon>
        <taxon>Maleae</taxon>
        <taxon>Malus</taxon>
    </lineage>
</organism>
<feature type="region of interest" description="Disordered" evidence="1">
    <location>
        <begin position="1"/>
        <end position="21"/>
    </location>
</feature>
<dbReference type="Proteomes" id="UP000290289">
    <property type="component" value="Chromosome 9"/>
</dbReference>
<name>A0A498J531_MALDO</name>
<dbReference type="STRING" id="3750.A0A498J531"/>
<accession>A0A498J531</accession>
<feature type="transmembrane region" description="Helical" evidence="2">
    <location>
        <begin position="154"/>
        <end position="177"/>
    </location>
</feature>